<gene>
    <name evidence="8" type="ORF">B0H63DRAFT_268332</name>
</gene>
<evidence type="ECO:0000256" key="3">
    <source>
        <dbReference type="ARBA" id="ARBA00022737"/>
    </source>
</evidence>
<feature type="compositionally biased region" description="Basic and acidic residues" evidence="7">
    <location>
        <begin position="134"/>
        <end position="146"/>
    </location>
</feature>
<feature type="region of interest" description="Disordered" evidence="7">
    <location>
        <begin position="1"/>
        <end position="211"/>
    </location>
</feature>
<dbReference type="AlphaFoldDB" id="A0AAE0KFA2"/>
<comment type="subcellular location">
    <subcellularLocation>
        <location evidence="1">Nucleus</location>
    </subcellularLocation>
</comment>
<name>A0AAE0KFA2_9PEZI</name>
<dbReference type="PANTHER" id="PTHR15263:SF1">
    <property type="entry name" value="NF-KAPPA-B INHIBITOR-LIKE PROTEIN 1"/>
    <property type="match status" value="1"/>
</dbReference>
<keyword evidence="2" id="KW-0597">Phosphoprotein</keyword>
<protein>
    <recommendedName>
        <fullName evidence="10">J domain-containing protein</fullName>
    </recommendedName>
</protein>
<evidence type="ECO:0000256" key="2">
    <source>
        <dbReference type="ARBA" id="ARBA00022553"/>
    </source>
</evidence>
<evidence type="ECO:0000313" key="8">
    <source>
        <dbReference type="EMBL" id="KAK3375137.1"/>
    </source>
</evidence>
<evidence type="ECO:0000256" key="6">
    <source>
        <dbReference type="SAM" id="Coils"/>
    </source>
</evidence>
<evidence type="ECO:0000256" key="7">
    <source>
        <dbReference type="SAM" id="MobiDB-lite"/>
    </source>
</evidence>
<dbReference type="Proteomes" id="UP001285441">
    <property type="component" value="Unassembled WGS sequence"/>
</dbReference>
<keyword evidence="3" id="KW-0677">Repeat</keyword>
<dbReference type="InterPro" id="IPR038753">
    <property type="entry name" value="NFKBIL1"/>
</dbReference>
<proteinExistence type="predicted"/>
<reference evidence="8" key="2">
    <citation type="submission" date="2023-06" db="EMBL/GenBank/DDBJ databases">
        <authorList>
            <consortium name="Lawrence Berkeley National Laboratory"/>
            <person name="Haridas S."/>
            <person name="Hensen N."/>
            <person name="Bonometti L."/>
            <person name="Westerberg I."/>
            <person name="Brannstrom I.O."/>
            <person name="Guillou S."/>
            <person name="Cros-Aarteil S."/>
            <person name="Calhoun S."/>
            <person name="Kuo A."/>
            <person name="Mondo S."/>
            <person name="Pangilinan J."/>
            <person name="Riley R."/>
            <person name="LaButti K."/>
            <person name="Andreopoulos B."/>
            <person name="Lipzen A."/>
            <person name="Chen C."/>
            <person name="Yanf M."/>
            <person name="Daum C."/>
            <person name="Ng V."/>
            <person name="Clum A."/>
            <person name="Steindorff A."/>
            <person name="Ohm R."/>
            <person name="Martin F."/>
            <person name="Silar P."/>
            <person name="Natvig D."/>
            <person name="Lalanne C."/>
            <person name="Gautier V."/>
            <person name="Ament-velasquez S.L."/>
            <person name="Kruys A."/>
            <person name="Hutchinson M.I."/>
            <person name="Powell A.J."/>
            <person name="Barry K."/>
            <person name="Miller A.N."/>
            <person name="Grigoriev I.V."/>
            <person name="Debuchy R."/>
            <person name="Gladieux P."/>
            <person name="Thoren M.H."/>
            <person name="Johannesson H."/>
        </authorList>
    </citation>
    <scope>NUCLEOTIDE SEQUENCE</scope>
    <source>
        <strain evidence="8">CBS 232.78</strain>
    </source>
</reference>
<accession>A0AAE0KFA2</accession>
<dbReference type="GO" id="GO:0043124">
    <property type="term" value="P:negative regulation of canonical NF-kappaB signal transduction"/>
    <property type="evidence" value="ECO:0007669"/>
    <property type="project" value="InterPro"/>
</dbReference>
<feature type="coiled-coil region" evidence="6">
    <location>
        <begin position="269"/>
        <end position="303"/>
    </location>
</feature>
<feature type="compositionally biased region" description="Basic residues" evidence="7">
    <location>
        <begin position="165"/>
        <end position="187"/>
    </location>
</feature>
<dbReference type="PANTHER" id="PTHR15263">
    <property type="entry name" value="I-KAPPA-B-LIKE PROTEIN IKBL"/>
    <property type="match status" value="1"/>
</dbReference>
<keyword evidence="5" id="KW-0539">Nucleus</keyword>
<reference evidence="8" key="1">
    <citation type="journal article" date="2023" name="Mol. Phylogenet. Evol.">
        <title>Genome-scale phylogeny and comparative genomics of the fungal order Sordariales.</title>
        <authorList>
            <person name="Hensen N."/>
            <person name="Bonometti L."/>
            <person name="Westerberg I."/>
            <person name="Brannstrom I.O."/>
            <person name="Guillou S."/>
            <person name="Cros-Aarteil S."/>
            <person name="Calhoun S."/>
            <person name="Haridas S."/>
            <person name="Kuo A."/>
            <person name="Mondo S."/>
            <person name="Pangilinan J."/>
            <person name="Riley R."/>
            <person name="LaButti K."/>
            <person name="Andreopoulos B."/>
            <person name="Lipzen A."/>
            <person name="Chen C."/>
            <person name="Yan M."/>
            <person name="Daum C."/>
            <person name="Ng V."/>
            <person name="Clum A."/>
            <person name="Steindorff A."/>
            <person name="Ohm R.A."/>
            <person name="Martin F."/>
            <person name="Silar P."/>
            <person name="Natvig D.O."/>
            <person name="Lalanne C."/>
            <person name="Gautier V."/>
            <person name="Ament-Velasquez S.L."/>
            <person name="Kruys A."/>
            <person name="Hutchinson M.I."/>
            <person name="Powell A.J."/>
            <person name="Barry K."/>
            <person name="Miller A.N."/>
            <person name="Grigoriev I.V."/>
            <person name="Debuchy R."/>
            <person name="Gladieux P."/>
            <person name="Hiltunen Thoren M."/>
            <person name="Johannesson H."/>
        </authorList>
    </citation>
    <scope>NUCLEOTIDE SEQUENCE</scope>
    <source>
        <strain evidence="8">CBS 232.78</strain>
    </source>
</reference>
<organism evidence="8 9">
    <name type="scientific">Podospora didyma</name>
    <dbReference type="NCBI Taxonomy" id="330526"/>
    <lineage>
        <taxon>Eukaryota</taxon>
        <taxon>Fungi</taxon>
        <taxon>Dikarya</taxon>
        <taxon>Ascomycota</taxon>
        <taxon>Pezizomycotina</taxon>
        <taxon>Sordariomycetes</taxon>
        <taxon>Sordariomycetidae</taxon>
        <taxon>Sordariales</taxon>
        <taxon>Podosporaceae</taxon>
        <taxon>Podospora</taxon>
    </lineage>
</organism>
<evidence type="ECO:0000313" key="9">
    <source>
        <dbReference type="Proteomes" id="UP001285441"/>
    </source>
</evidence>
<evidence type="ECO:0000256" key="1">
    <source>
        <dbReference type="ARBA" id="ARBA00004123"/>
    </source>
</evidence>
<keyword evidence="9" id="KW-1185">Reference proteome</keyword>
<sequence>MDTLSSPRSPKRRRILVSINPATTADDDNGHLATSSRRRRRTASPEDEARPTAAAPWVLAPQHPKADGGGSVPDGEPQADNGKEDNSHAPSPAPRPIKFRFKSTSSRHGSSRRRSKDGEEDGEDRQRRHRRRRREETEAEDARKDQAPTTSGAAAAAADDESESRHRRSDRHRRHHHRSSHRRRHRSPSPPVAEAEPPLDPEAAFRESLFDAMADDEGAAYWEGVYGQPIHVYSPERVNGATGELERMTDEEYAAHVRQKMWEKTHTGLMEERARRERARAEAQKREEEARRIQAEMERSLRRGEERRKKRAYRDRWDGYVQAWAAWEGSGGGGGVAGIPWPGRANTTSWSSGSEKSTIEEEKIRAFFVNGLDLEALGEKDFSAKLKEERVRWHPDKMQQKLGGCVDAATMRDITAIFQVIDRLWNDTRKSAA</sequence>
<evidence type="ECO:0008006" key="10">
    <source>
        <dbReference type="Google" id="ProtNLM"/>
    </source>
</evidence>
<comment type="caution">
    <text evidence="8">The sequence shown here is derived from an EMBL/GenBank/DDBJ whole genome shotgun (WGS) entry which is preliminary data.</text>
</comment>
<dbReference type="GO" id="GO:0005634">
    <property type="term" value="C:nucleus"/>
    <property type="evidence" value="ECO:0007669"/>
    <property type="project" value="UniProtKB-SubCell"/>
</dbReference>
<evidence type="ECO:0000256" key="5">
    <source>
        <dbReference type="ARBA" id="ARBA00023242"/>
    </source>
</evidence>
<keyword evidence="6" id="KW-0175">Coiled coil</keyword>
<keyword evidence="4" id="KW-0040">ANK repeat</keyword>
<dbReference type="EMBL" id="JAULSW010000007">
    <property type="protein sequence ID" value="KAK3375137.1"/>
    <property type="molecule type" value="Genomic_DNA"/>
</dbReference>
<evidence type="ECO:0000256" key="4">
    <source>
        <dbReference type="ARBA" id="ARBA00023043"/>
    </source>
</evidence>